<dbReference type="AlphaFoldDB" id="A0A225B3B8"/>
<dbReference type="EMBL" id="LFMY01000004">
    <property type="protein sequence ID" value="OKL61315.1"/>
    <property type="molecule type" value="Genomic_DNA"/>
</dbReference>
<protein>
    <submittedName>
        <fullName evidence="1">Uncharacterized protein</fullName>
    </submittedName>
</protein>
<dbReference type="OrthoDB" id="4224834at2759"/>
<reference evidence="1 2" key="1">
    <citation type="submission" date="2015-06" db="EMBL/GenBank/DDBJ databases">
        <title>Talaromyces atroroseus IBT 11181 draft genome.</title>
        <authorList>
            <person name="Rasmussen K.B."/>
            <person name="Rasmussen S."/>
            <person name="Petersen B."/>
            <person name="Sicheritz-Ponten T."/>
            <person name="Mortensen U.H."/>
            <person name="Thrane U."/>
        </authorList>
    </citation>
    <scope>NUCLEOTIDE SEQUENCE [LARGE SCALE GENOMIC DNA]</scope>
    <source>
        <strain evidence="1 2">IBT 11181</strain>
    </source>
</reference>
<evidence type="ECO:0000313" key="2">
    <source>
        <dbReference type="Proteomes" id="UP000214365"/>
    </source>
</evidence>
<dbReference type="Proteomes" id="UP000214365">
    <property type="component" value="Unassembled WGS sequence"/>
</dbReference>
<proteinExistence type="predicted"/>
<keyword evidence="2" id="KW-1185">Reference proteome</keyword>
<dbReference type="GeneID" id="31003113"/>
<comment type="caution">
    <text evidence="1">The sequence shown here is derived from an EMBL/GenBank/DDBJ whole genome shotgun (WGS) entry which is preliminary data.</text>
</comment>
<organism evidence="1 2">
    <name type="scientific">Talaromyces atroroseus</name>
    <dbReference type="NCBI Taxonomy" id="1441469"/>
    <lineage>
        <taxon>Eukaryota</taxon>
        <taxon>Fungi</taxon>
        <taxon>Dikarya</taxon>
        <taxon>Ascomycota</taxon>
        <taxon>Pezizomycotina</taxon>
        <taxon>Eurotiomycetes</taxon>
        <taxon>Eurotiomycetidae</taxon>
        <taxon>Eurotiales</taxon>
        <taxon>Trichocomaceae</taxon>
        <taxon>Talaromyces</taxon>
        <taxon>Talaromyces sect. Trachyspermi</taxon>
    </lineage>
</organism>
<evidence type="ECO:0000313" key="1">
    <source>
        <dbReference type="EMBL" id="OKL61315.1"/>
    </source>
</evidence>
<sequence>MAMHVDAVQNAQAISTKEKEKALRASISNIIADLECPFNVPIEMYLSVRELAVALPAFGEFAIDGPDNIMKGIFEPVREDLSRLIYASLGTTVLNASFAWAYLGQMILMPTVFIDIPPGTVADWADLESRVRKMLGRATSTLGFIIDVQFQIIH</sequence>
<dbReference type="RefSeq" id="XP_020121436.1">
    <property type="nucleotide sequence ID" value="XM_020265649.1"/>
</dbReference>
<accession>A0A225B3B8</accession>
<gene>
    <name evidence="1" type="ORF">UA08_03358</name>
</gene>
<name>A0A225B3B8_TALAT</name>